<dbReference type="EMBL" id="WURB01000009">
    <property type="protein sequence ID" value="MXQ12577.1"/>
    <property type="molecule type" value="Genomic_DNA"/>
</dbReference>
<keyword evidence="2" id="KW-1185">Reference proteome</keyword>
<dbReference type="RefSeq" id="WP_160885166.1">
    <property type="nucleotide sequence ID" value="NZ_WURB01000009.1"/>
</dbReference>
<evidence type="ECO:0000313" key="1">
    <source>
        <dbReference type="EMBL" id="MXQ12577.1"/>
    </source>
</evidence>
<reference evidence="1 2" key="2">
    <citation type="submission" date="2020-01" db="EMBL/GenBank/DDBJ databases">
        <title>Microvirga sp. nov., an arsenate reduction bacterium isolated from Tibet hotspring sediments.</title>
        <authorList>
            <person name="Xian W.-D."/>
            <person name="Li W.-J."/>
        </authorList>
    </citation>
    <scope>NUCLEOTIDE SEQUENCE [LARGE SCALE GENOMIC DNA]</scope>
    <source>
        <strain evidence="1 2">KCTC 23863</strain>
    </source>
</reference>
<comment type="caution">
    <text evidence="1">The sequence shown here is derived from an EMBL/GenBank/DDBJ whole genome shotgun (WGS) entry which is preliminary data.</text>
</comment>
<sequence>MLLLIADTVVGHPGTCWRIRVIKERNSSVQLVKLVEQYDLRRVLTLSKRGLPPAS</sequence>
<organism evidence="1 2">
    <name type="scientific">Microvirga makkahensis</name>
    <dbReference type="NCBI Taxonomy" id="1128670"/>
    <lineage>
        <taxon>Bacteria</taxon>
        <taxon>Pseudomonadati</taxon>
        <taxon>Pseudomonadota</taxon>
        <taxon>Alphaproteobacteria</taxon>
        <taxon>Hyphomicrobiales</taxon>
        <taxon>Methylobacteriaceae</taxon>
        <taxon>Microvirga</taxon>
    </lineage>
</organism>
<evidence type="ECO:0000313" key="2">
    <source>
        <dbReference type="Proteomes" id="UP000436483"/>
    </source>
</evidence>
<reference evidence="1 2" key="1">
    <citation type="submission" date="2019-12" db="EMBL/GenBank/DDBJ databases">
        <authorList>
            <person name="Yuan C.-G."/>
        </authorList>
    </citation>
    <scope>NUCLEOTIDE SEQUENCE [LARGE SCALE GENOMIC DNA]</scope>
    <source>
        <strain evidence="1 2">KCTC 23863</strain>
    </source>
</reference>
<gene>
    <name evidence="1" type="ORF">GR328_14140</name>
</gene>
<protein>
    <submittedName>
        <fullName evidence="1">Uncharacterized protein</fullName>
    </submittedName>
</protein>
<name>A0A7X3MSU3_9HYPH</name>
<accession>A0A7X3MSU3</accession>
<dbReference type="AlphaFoldDB" id="A0A7X3MSU3"/>
<proteinExistence type="predicted"/>
<dbReference type="Proteomes" id="UP000436483">
    <property type="component" value="Unassembled WGS sequence"/>
</dbReference>